<comment type="cofactor">
    <cofactor evidence="1 13">
        <name>Mn(2+)</name>
        <dbReference type="ChEBI" id="CHEBI:29035"/>
    </cofactor>
</comment>
<evidence type="ECO:0000256" key="7">
    <source>
        <dbReference type="ARBA" id="ARBA00025241"/>
    </source>
</evidence>
<evidence type="ECO:0000256" key="9">
    <source>
        <dbReference type="PIRSR" id="PIRSR639383-1"/>
    </source>
</evidence>
<comment type="catalytic activity">
    <reaction evidence="8 13">
        <text>P(1),P(3)-bis(5'-adenosyl) triphosphate + H2O = AMP + ADP + 2 H(+)</text>
        <dbReference type="Rhea" id="RHEA:13893"/>
        <dbReference type="ChEBI" id="CHEBI:15377"/>
        <dbReference type="ChEBI" id="CHEBI:15378"/>
        <dbReference type="ChEBI" id="CHEBI:58529"/>
        <dbReference type="ChEBI" id="CHEBI:456215"/>
        <dbReference type="ChEBI" id="CHEBI:456216"/>
        <dbReference type="EC" id="3.6.1.29"/>
    </reaction>
</comment>
<dbReference type="VEuPathDB" id="FungiDB:GWK60_G03971"/>
<evidence type="ECO:0000256" key="2">
    <source>
        <dbReference type="ARBA" id="ARBA00011738"/>
    </source>
</evidence>
<dbReference type="VEuPathDB" id="FungiDB:GVI51_G03993"/>
<evidence type="ECO:0000256" key="5">
    <source>
        <dbReference type="ARBA" id="ARBA00022741"/>
    </source>
</evidence>
<keyword evidence="5 13" id="KW-0547">Nucleotide-binding</keyword>
<dbReference type="CDD" id="cd01275">
    <property type="entry name" value="FHIT"/>
    <property type="match status" value="1"/>
</dbReference>
<evidence type="ECO:0000256" key="10">
    <source>
        <dbReference type="PIRSR" id="PIRSR639383-2"/>
    </source>
</evidence>
<gene>
    <name evidence="15" type="ORF">AO440_001656</name>
</gene>
<dbReference type="FunFam" id="3.30.428.10:FF:000011">
    <property type="entry name" value="Fragile histidine triad"/>
    <property type="match status" value="1"/>
</dbReference>
<feature type="binding site" evidence="10">
    <location>
        <position position="102"/>
    </location>
    <ligand>
        <name>substrate</name>
    </ligand>
</feature>
<reference evidence="15 16" key="1">
    <citation type="submission" date="2015-10" db="EMBL/GenBank/DDBJ databases">
        <title>Draft genomes sequences of Candida glabrata isolates 1A, 1B, 2A, 2B, 3A and 3B.</title>
        <authorList>
            <person name="Haavelsrud O.E."/>
            <person name="Gaustad P."/>
        </authorList>
    </citation>
    <scope>NUCLEOTIDE SEQUENCE [LARGE SCALE GENOMIC DNA]</scope>
    <source>
        <strain evidence="15">910700640</strain>
    </source>
</reference>
<dbReference type="InterPro" id="IPR051884">
    <property type="entry name" value="Bis(5'-adenosyl)-TPase_reg"/>
</dbReference>
<evidence type="ECO:0000256" key="6">
    <source>
        <dbReference type="ARBA" id="ARBA00022801"/>
    </source>
</evidence>
<feature type="binding site" evidence="10">
    <location>
        <position position="87"/>
    </location>
    <ligand>
        <name>substrate</name>
    </ligand>
</feature>
<dbReference type="Pfam" id="PF01230">
    <property type="entry name" value="HIT"/>
    <property type="match status" value="1"/>
</dbReference>
<dbReference type="VEuPathDB" id="FungiDB:B1J91_G04147g"/>
<feature type="site" description="Important for induction of apoptosis" evidence="11">
    <location>
        <position position="117"/>
    </location>
</feature>
<sequence>MSGSTPIYFSKFLVTEQVFFRTRFSYALVNLKPITKGHVLVVPLRSQVVQLSQLTPQENADYFNTVQLIHQFMKWVYKAQAVNIAIQDGPEAGQSVPHLHTHIIPRYKENNIGDKVYEHLDEWDLRRDEYMKARDMNEEGTNLRPDQDDVRIARSMEEMKKEVDFLKAQLEEFLSNHCDVKKWLATDARQ</sequence>
<protein>
    <recommendedName>
        <fullName evidence="4 13">Bis(5'-adenosyl)-triphosphatase</fullName>
        <ecNumber evidence="3 13">3.6.1.29</ecNumber>
    </recommendedName>
</protein>
<proteinExistence type="predicted"/>
<dbReference type="GO" id="GO:0047710">
    <property type="term" value="F:bis(5'-adenosyl)-triphosphatase activity"/>
    <property type="evidence" value="ECO:0007669"/>
    <property type="project" value="UniProtKB-UniRule"/>
</dbReference>
<dbReference type="PANTHER" id="PTHR46243:SF1">
    <property type="entry name" value="BIS(5'-ADENOSYL)-TRIPHOSPHATASE"/>
    <property type="match status" value="1"/>
</dbReference>
<evidence type="ECO:0000256" key="4">
    <source>
        <dbReference type="ARBA" id="ARBA00014605"/>
    </source>
</evidence>
<name>A0A0W0C789_CANGB</name>
<dbReference type="EMBL" id="LLZZ01000107">
    <property type="protein sequence ID" value="KTB07688.1"/>
    <property type="molecule type" value="Genomic_DNA"/>
</dbReference>
<dbReference type="GO" id="GO:0015964">
    <property type="term" value="P:diadenosine triphosphate catabolic process"/>
    <property type="evidence" value="ECO:0007669"/>
    <property type="project" value="EnsemblFungi"/>
</dbReference>
<dbReference type="InterPro" id="IPR036265">
    <property type="entry name" value="HIT-like_sf"/>
</dbReference>
<dbReference type="SUPFAM" id="SSF54197">
    <property type="entry name" value="HIT-like"/>
    <property type="match status" value="1"/>
</dbReference>
<dbReference type="PANTHER" id="PTHR46243">
    <property type="entry name" value="BIS(5'-ADENOSYL)-TRIPHOSPHATASE"/>
    <property type="match status" value="1"/>
</dbReference>
<comment type="caution">
    <text evidence="15">The sequence shown here is derived from an EMBL/GenBank/DDBJ whole genome shotgun (WGS) entry which is preliminary data.</text>
</comment>
<feature type="binding site" evidence="10">
    <location>
        <position position="30"/>
    </location>
    <ligand>
        <name>substrate</name>
    </ligand>
</feature>
<evidence type="ECO:0000256" key="11">
    <source>
        <dbReference type="PIRSR" id="PIRSR639383-3"/>
    </source>
</evidence>
<dbReference type="PROSITE" id="PS00892">
    <property type="entry name" value="HIT_1"/>
    <property type="match status" value="1"/>
</dbReference>
<dbReference type="EC" id="3.6.1.29" evidence="3 13"/>
<evidence type="ECO:0000259" key="14">
    <source>
        <dbReference type="PROSITE" id="PS51084"/>
    </source>
</evidence>
<dbReference type="Proteomes" id="UP000054886">
    <property type="component" value="Unassembled WGS sequence"/>
</dbReference>
<dbReference type="InterPro" id="IPR039383">
    <property type="entry name" value="FHIT"/>
</dbReference>
<evidence type="ECO:0000256" key="12">
    <source>
        <dbReference type="PROSITE-ProRule" id="PRU00464"/>
    </source>
</evidence>
<feature type="short sequence motif" description="Histidine triad motif" evidence="12">
    <location>
        <begin position="98"/>
        <end position="102"/>
    </location>
</feature>
<accession>A0A0W0C789</accession>
<dbReference type="Gene3D" id="3.30.428.10">
    <property type="entry name" value="HIT-like"/>
    <property type="match status" value="1"/>
</dbReference>
<dbReference type="InterPro" id="IPR019808">
    <property type="entry name" value="Histidine_triad_CS"/>
</dbReference>
<dbReference type="PROSITE" id="PS51084">
    <property type="entry name" value="HIT_2"/>
    <property type="match status" value="1"/>
</dbReference>
<comment type="function">
    <text evidence="7">Cleaves A-5'-PPP-5'A to yield AMP and ADP. Can cleave all dinucleoside polyphosphates, provided the phosphate chain contains at least 3 phosphates and that 1 of the 2 bases composing the nucleotide is a purine. Is most effective on dinucleoside triphosphates. Negatively regulates intracellular dinucleoside polyphosphate levels, which elevate following heat shock.</text>
</comment>
<evidence type="ECO:0000313" key="16">
    <source>
        <dbReference type="Proteomes" id="UP000054886"/>
    </source>
</evidence>
<feature type="active site" description="Tele-AMP-histidine intermediate" evidence="9">
    <location>
        <position position="100"/>
    </location>
</feature>
<evidence type="ECO:0000313" key="15">
    <source>
        <dbReference type="EMBL" id="KTB07688.1"/>
    </source>
</evidence>
<dbReference type="GO" id="GO:0004081">
    <property type="term" value="F:bis(5'-nucleosyl)-tetraphosphatase (asymmetrical) activity"/>
    <property type="evidence" value="ECO:0007669"/>
    <property type="project" value="EnsemblFungi"/>
</dbReference>
<evidence type="ECO:0000256" key="8">
    <source>
        <dbReference type="ARBA" id="ARBA00047780"/>
    </source>
</evidence>
<dbReference type="AlphaFoldDB" id="A0A0W0C789"/>
<dbReference type="InterPro" id="IPR011146">
    <property type="entry name" value="HIT-like"/>
</dbReference>
<evidence type="ECO:0000256" key="3">
    <source>
        <dbReference type="ARBA" id="ARBA00012377"/>
    </source>
</evidence>
<evidence type="ECO:0000256" key="13">
    <source>
        <dbReference type="RuleBase" id="RU366076"/>
    </source>
</evidence>
<comment type="subunit">
    <text evidence="2">Homodimer.</text>
</comment>
<dbReference type="VEuPathDB" id="FungiDB:CAGL0G04147g"/>
<feature type="domain" description="HIT" evidence="14">
    <location>
        <begin position="5"/>
        <end position="117"/>
    </location>
</feature>
<dbReference type="GO" id="GO:0000166">
    <property type="term" value="F:nucleotide binding"/>
    <property type="evidence" value="ECO:0007669"/>
    <property type="project" value="UniProtKB-KW"/>
</dbReference>
<evidence type="ECO:0000256" key="1">
    <source>
        <dbReference type="ARBA" id="ARBA00001936"/>
    </source>
</evidence>
<organism evidence="15 16">
    <name type="scientific">Candida glabrata</name>
    <name type="common">Yeast</name>
    <name type="synonym">Torulopsis glabrata</name>
    <dbReference type="NCBI Taxonomy" id="5478"/>
    <lineage>
        <taxon>Eukaryota</taxon>
        <taxon>Fungi</taxon>
        <taxon>Dikarya</taxon>
        <taxon>Ascomycota</taxon>
        <taxon>Saccharomycotina</taxon>
        <taxon>Saccharomycetes</taxon>
        <taxon>Saccharomycetales</taxon>
        <taxon>Saccharomycetaceae</taxon>
        <taxon>Nakaseomyces</taxon>
    </lineage>
</organism>
<keyword evidence="6 13" id="KW-0378">Hydrolase</keyword>
<feature type="binding site" evidence="10">
    <location>
        <begin position="93"/>
        <end position="96"/>
    </location>
    <ligand>
        <name>substrate</name>
    </ligand>
</feature>